<dbReference type="InterPro" id="IPR002172">
    <property type="entry name" value="LDrepeatLR_classA_rpt"/>
</dbReference>
<dbReference type="PANTHER" id="PTHR24270">
    <property type="entry name" value="LOW-DENSITY LIPOPROTEIN RECEPTOR-RELATED"/>
    <property type="match status" value="1"/>
</dbReference>
<feature type="domain" description="Chitin-binding type-2" evidence="11">
    <location>
        <begin position="36"/>
        <end position="109"/>
    </location>
</feature>
<dbReference type="PROSITE" id="PS50940">
    <property type="entry name" value="CHIT_BIND_II"/>
    <property type="match status" value="1"/>
</dbReference>
<dbReference type="Proteomes" id="UP000038045">
    <property type="component" value="Unplaced"/>
</dbReference>
<protein>
    <submittedName>
        <fullName evidence="13">Chitin-binding type-2 domain-containing protein</fullName>
    </submittedName>
</protein>
<dbReference type="PROSITE" id="PS01209">
    <property type="entry name" value="LDLRA_1"/>
    <property type="match status" value="1"/>
</dbReference>
<dbReference type="InterPro" id="IPR002557">
    <property type="entry name" value="Chitin-bd_dom"/>
</dbReference>
<evidence type="ECO:0000256" key="10">
    <source>
        <dbReference type="SAM" id="SignalP"/>
    </source>
</evidence>
<dbReference type="InterPro" id="IPR050685">
    <property type="entry name" value="LDLR"/>
</dbReference>
<dbReference type="GO" id="GO:0005886">
    <property type="term" value="C:plasma membrane"/>
    <property type="evidence" value="ECO:0007669"/>
    <property type="project" value="TreeGrafter"/>
</dbReference>
<dbReference type="AlphaFoldDB" id="A0A0N4Z5W0"/>
<evidence type="ECO:0000313" key="13">
    <source>
        <dbReference type="WBParaSite" id="PTRK_0000250500.1"/>
    </source>
</evidence>
<dbReference type="PROSITE" id="PS50068">
    <property type="entry name" value="LDLRA_2"/>
    <property type="match status" value="4"/>
</dbReference>
<evidence type="ECO:0000256" key="9">
    <source>
        <dbReference type="SAM" id="MobiDB-lite"/>
    </source>
</evidence>
<dbReference type="Pfam" id="PF00057">
    <property type="entry name" value="Ldl_recept_a"/>
    <property type="match status" value="4"/>
</dbReference>
<feature type="region of interest" description="Disordered" evidence="9">
    <location>
        <begin position="333"/>
        <end position="365"/>
    </location>
</feature>
<dbReference type="SMART" id="SM00494">
    <property type="entry name" value="ChtBD2"/>
    <property type="match status" value="1"/>
</dbReference>
<proteinExistence type="predicted"/>
<feature type="signal peptide" evidence="10">
    <location>
        <begin position="1"/>
        <end position="20"/>
    </location>
</feature>
<evidence type="ECO:0000256" key="4">
    <source>
        <dbReference type="ARBA" id="ARBA00022737"/>
    </source>
</evidence>
<dbReference type="STRING" id="131310.A0A0N4Z5W0"/>
<evidence type="ECO:0000256" key="5">
    <source>
        <dbReference type="ARBA" id="ARBA00022989"/>
    </source>
</evidence>
<dbReference type="CDD" id="cd00112">
    <property type="entry name" value="LDLa"/>
    <property type="match status" value="4"/>
</dbReference>
<feature type="disulfide bond" evidence="8">
    <location>
        <begin position="213"/>
        <end position="228"/>
    </location>
</feature>
<dbReference type="InterPro" id="IPR023415">
    <property type="entry name" value="LDLR_class-A_CS"/>
</dbReference>
<evidence type="ECO:0000256" key="1">
    <source>
        <dbReference type="ARBA" id="ARBA00004167"/>
    </source>
</evidence>
<dbReference type="Gene3D" id="4.10.400.10">
    <property type="entry name" value="Low-density Lipoprotein Receptor"/>
    <property type="match status" value="4"/>
</dbReference>
<evidence type="ECO:0000256" key="8">
    <source>
        <dbReference type="PROSITE-ProRule" id="PRU00124"/>
    </source>
</evidence>
<dbReference type="SUPFAM" id="SSF57424">
    <property type="entry name" value="LDL receptor-like module"/>
    <property type="match status" value="4"/>
</dbReference>
<dbReference type="GO" id="GO:0005576">
    <property type="term" value="C:extracellular region"/>
    <property type="evidence" value="ECO:0007669"/>
    <property type="project" value="InterPro"/>
</dbReference>
<comment type="caution">
    <text evidence="8">Lacks conserved residue(s) required for the propagation of feature annotation.</text>
</comment>
<dbReference type="GO" id="GO:0012505">
    <property type="term" value="C:endomembrane system"/>
    <property type="evidence" value="ECO:0007669"/>
    <property type="project" value="UniProtKB-SubCell"/>
</dbReference>
<dbReference type="GO" id="GO:0016192">
    <property type="term" value="P:vesicle-mediated transport"/>
    <property type="evidence" value="ECO:0007669"/>
    <property type="project" value="UniProtKB-ARBA"/>
</dbReference>
<dbReference type="PANTHER" id="PTHR24270:SF59">
    <property type="entry name" value="LDL RECEPTOR REPEAT-CONTAINING PROTEIN EGG-1-RELATED"/>
    <property type="match status" value="1"/>
</dbReference>
<evidence type="ECO:0000256" key="7">
    <source>
        <dbReference type="ARBA" id="ARBA00023157"/>
    </source>
</evidence>
<keyword evidence="7 8" id="KW-1015">Disulfide bond</keyword>
<dbReference type="WBParaSite" id="PTRK_0000250500.1">
    <property type="protein sequence ID" value="PTRK_0000250500.1"/>
    <property type="gene ID" value="PTRK_0000250500"/>
</dbReference>
<evidence type="ECO:0000256" key="3">
    <source>
        <dbReference type="ARBA" id="ARBA00022692"/>
    </source>
</evidence>
<feature type="disulfide bond" evidence="8">
    <location>
        <begin position="137"/>
        <end position="152"/>
    </location>
</feature>
<reference evidence="13" key="1">
    <citation type="submission" date="2017-02" db="UniProtKB">
        <authorList>
            <consortium name="WormBaseParasite"/>
        </authorList>
    </citation>
    <scope>IDENTIFICATION</scope>
</reference>
<feature type="disulfide bond" evidence="8">
    <location>
        <begin position="175"/>
        <end position="190"/>
    </location>
</feature>
<name>A0A0N4Z5W0_PARTI</name>
<evidence type="ECO:0000256" key="6">
    <source>
        <dbReference type="ARBA" id="ARBA00023136"/>
    </source>
</evidence>
<dbReference type="PRINTS" id="PR00261">
    <property type="entry name" value="LDLRECEPTOR"/>
</dbReference>
<evidence type="ECO:0000313" key="12">
    <source>
        <dbReference type="Proteomes" id="UP000038045"/>
    </source>
</evidence>
<sequence>MNCIISFIYIYLQIIPLINGFAVDIHDRANLNEVQPNYCSNITLQKEYGLTKTTVGLFLGFDCSEEFYQCRYHSDGFRTYKKNCKIGLVFDTHGSQTCNYDYNVIGCGIRGSNVKMCNIDEFTCSLSEQCVKLGKRCDGKYDCILEEDEQNCPMCGKNEFNCVISEQCLPQEARCNGIQECDDGTDELNCDQCGGGSFFCRNSNQCIPMEMRCDEIQQCSLGEDEYNCRKNKRKNEKAYACEDGTGKIEMKYVCDGVRDCLDGSDEKYCEEEIEQSNAIHHTTHPQYIEEMGNHLYTRSPMLPMANIPIPPTNNHIYPDPQPIIIESTRKPNYRNKNSKTRYTPQVTTTTSTTTPSPYIPNVPTDNQDYEIVTEETEYEKPPEVMNNHQTFTSNIPEYTGTKGRKKFFKNILSTINPKVFENAFTTEVSSNTISNYEDNDGDDLLKKISLKLNSLGNGDEVNGILSKLESLLSIQTTTSPASYVSIKLPPKQNKIERRKEFVRITSNPLRKWQPSLSNHDSKSTLRGIMKDRPLITSTTTAYPKLNRIDVQFRQSDAPMIIESSEVE</sequence>
<keyword evidence="6" id="KW-0472">Membrane</keyword>
<feature type="compositionally biased region" description="Low complexity" evidence="9">
    <location>
        <begin position="347"/>
        <end position="356"/>
    </location>
</feature>
<dbReference type="SMART" id="SM00192">
    <property type="entry name" value="LDLa"/>
    <property type="match status" value="4"/>
</dbReference>
<evidence type="ECO:0000259" key="11">
    <source>
        <dbReference type="PROSITE" id="PS50940"/>
    </source>
</evidence>
<evidence type="ECO:0000256" key="2">
    <source>
        <dbReference type="ARBA" id="ARBA00004308"/>
    </source>
</evidence>
<accession>A0A0N4Z5W0</accession>
<keyword evidence="10" id="KW-0732">Signal</keyword>
<feature type="chain" id="PRO_5005891150" evidence="10">
    <location>
        <begin position="21"/>
        <end position="567"/>
    </location>
</feature>
<organism evidence="12 13">
    <name type="scientific">Parastrongyloides trichosuri</name>
    <name type="common">Possum-specific nematode worm</name>
    <dbReference type="NCBI Taxonomy" id="131310"/>
    <lineage>
        <taxon>Eukaryota</taxon>
        <taxon>Metazoa</taxon>
        <taxon>Ecdysozoa</taxon>
        <taxon>Nematoda</taxon>
        <taxon>Chromadorea</taxon>
        <taxon>Rhabditida</taxon>
        <taxon>Tylenchina</taxon>
        <taxon>Panagrolaimomorpha</taxon>
        <taxon>Strongyloidoidea</taxon>
        <taxon>Strongyloididae</taxon>
        <taxon>Parastrongyloides</taxon>
    </lineage>
</organism>
<keyword evidence="12" id="KW-1185">Reference proteome</keyword>
<keyword evidence="4" id="KW-0677">Repeat</keyword>
<keyword evidence="3" id="KW-0812">Transmembrane</keyword>
<keyword evidence="5" id="KW-1133">Transmembrane helix</keyword>
<feature type="disulfide bond" evidence="8">
    <location>
        <begin position="254"/>
        <end position="269"/>
    </location>
</feature>
<dbReference type="InterPro" id="IPR036055">
    <property type="entry name" value="LDL_receptor-like_sf"/>
</dbReference>
<comment type="subcellular location">
    <subcellularLocation>
        <location evidence="2">Endomembrane system</location>
    </subcellularLocation>
    <subcellularLocation>
        <location evidence="1">Membrane</location>
        <topology evidence="1">Single-pass membrane protein</topology>
    </subcellularLocation>
</comment>
<dbReference type="GO" id="GO:0008061">
    <property type="term" value="F:chitin binding"/>
    <property type="evidence" value="ECO:0007669"/>
    <property type="project" value="InterPro"/>
</dbReference>